<protein>
    <submittedName>
        <fullName evidence="6">Glycogen debranching protein GlgX</fullName>
    </submittedName>
</protein>
<sequence length="722" mass="81629">MQKKYTLRSGNPYPHGIHVSDEGVNFSISSRHATYVELLLFARADSPQPFQVIPLQKDKNHTFFSWHVFVEQLPLGTWYGWRIDGPSMTSESGLRFDREKLLLDPWARAVSDKLWQRSAACVPGNNVHCAMRAAVVTDNHYDWEGDTPLAIRSEKAIIYELHVGGFTRHPSSKVKHPGTFAGLIEKIPYLQQLGITHVELLPVMAFDEQDVPPHTADLGLKNYWGYSTHSFFSPHPGYCVTPEQATHIREFRDLVKALHKAGIGVIMDVVFNHTSEAGAEGPVINFKGIHGNTFYLTDSEDKRIFHDYTGCGNTVNANHPLVSHFIVSSLEYWVREMHVDGFRFDLASALARGEGGRVMQDPPVVWGIELSQQLAKTKLIAEAWDASGLYQVGSFPGYRWGEWNGLYRDAMRRFLRGDGGVINEVATRLCGSSDLYERQGRLPISGINFITCHDGFTLNDLFSYNEKHNAANGEQNRDGCNHNLSYNCGVEGPTNDAAILALRRKQAKNAFALLLLSHGVPMLLAGDEFLHSQQGNNNCYCQDNELSWLNWADSERNADVLRFVQTMIKLRKRHPSLMRRNFLTGAILEERGIADITWHGLQPGQPPEWDNPGSRILIFTLAGVGKNDADLHVMLNMSDDKHKLHLPSIEERTWCLAVDTSLNSPDDIIPLELQKPLEQDVYWVDARSVVIFENIDHQQLHIKKNQSFFSKLVHMKLLERHG</sequence>
<dbReference type="NCBIfam" id="TIGR02100">
    <property type="entry name" value="glgX_debranch"/>
    <property type="match status" value="1"/>
</dbReference>
<dbReference type="Proteomes" id="UP001162780">
    <property type="component" value="Chromosome"/>
</dbReference>
<comment type="similarity">
    <text evidence="1">Belongs to the glycosyl hydrolase 13 family.</text>
</comment>
<dbReference type="InterPro" id="IPR013783">
    <property type="entry name" value="Ig-like_fold"/>
</dbReference>
<dbReference type="InterPro" id="IPR013780">
    <property type="entry name" value="Glyco_hydro_b"/>
</dbReference>
<dbReference type="SUPFAM" id="SSF51011">
    <property type="entry name" value="Glycosyl hydrolase domain"/>
    <property type="match status" value="1"/>
</dbReference>
<dbReference type="EMBL" id="CP113517">
    <property type="protein sequence ID" value="WAR43995.1"/>
    <property type="molecule type" value="Genomic_DNA"/>
</dbReference>
<dbReference type="Pfam" id="PF00128">
    <property type="entry name" value="Alpha-amylase"/>
    <property type="match status" value="1"/>
</dbReference>
<feature type="domain" description="Glycosyl hydrolase family 13 catalytic" evidence="5">
    <location>
        <begin position="160"/>
        <end position="571"/>
    </location>
</feature>
<evidence type="ECO:0000313" key="6">
    <source>
        <dbReference type="EMBL" id="WAR43995.1"/>
    </source>
</evidence>
<dbReference type="InterPro" id="IPR014756">
    <property type="entry name" value="Ig_E-set"/>
</dbReference>
<keyword evidence="3" id="KW-0809">Transit peptide</keyword>
<dbReference type="CDD" id="cd02856">
    <property type="entry name" value="E_set_GDE_Isoamylase_N"/>
    <property type="match status" value="1"/>
</dbReference>
<accession>A0ABY7GFE4</accession>
<dbReference type="InterPro" id="IPR044505">
    <property type="entry name" value="GlgX_Isoamylase_N_E_set"/>
</dbReference>
<dbReference type="Gene3D" id="3.20.20.80">
    <property type="entry name" value="Glycosidases"/>
    <property type="match status" value="1"/>
</dbReference>
<dbReference type="InterPro" id="IPR048650">
    <property type="entry name" value="ISOA1-3-like_C"/>
</dbReference>
<dbReference type="PANTHER" id="PTHR43002">
    <property type="entry name" value="GLYCOGEN DEBRANCHING ENZYME"/>
    <property type="match status" value="1"/>
</dbReference>
<evidence type="ECO:0000256" key="2">
    <source>
        <dbReference type="ARBA" id="ARBA00022801"/>
    </source>
</evidence>
<organism evidence="6 7">
    <name type="scientific">Methylomonas rapida</name>
    <dbReference type="NCBI Taxonomy" id="2963939"/>
    <lineage>
        <taxon>Bacteria</taxon>
        <taxon>Pseudomonadati</taxon>
        <taxon>Pseudomonadota</taxon>
        <taxon>Gammaproteobacteria</taxon>
        <taxon>Methylococcales</taxon>
        <taxon>Methylococcaceae</taxon>
        <taxon>Methylomonas</taxon>
    </lineage>
</organism>
<reference evidence="6" key="1">
    <citation type="submission" date="2022-11" db="EMBL/GenBank/DDBJ databases">
        <title>Methylomonas rapida sp. nov., Carotenoid-Producing Obligate Methanotrophs with High Growth Characteristics and Biotechnological Potential.</title>
        <authorList>
            <person name="Tikhonova E.N."/>
            <person name="Suleimanov R.Z."/>
            <person name="Miroshnikov K."/>
            <person name="Oshkin I.Y."/>
            <person name="Belova S.E."/>
            <person name="Danilova O.V."/>
            <person name="Ashikhmin A."/>
            <person name="Konopkin A."/>
            <person name="But S.Y."/>
            <person name="Khmelenina V.N."/>
            <person name="Kuznetsov N."/>
            <person name="Pimenov N.V."/>
            <person name="Dedysh S.N."/>
        </authorList>
    </citation>
    <scope>NUCLEOTIDE SEQUENCE</scope>
    <source>
        <strain evidence="6">MP1</strain>
    </source>
</reference>
<keyword evidence="2" id="KW-0378">Hydrolase</keyword>
<gene>
    <name evidence="6" type="primary">glgX</name>
    <name evidence="6" type="ORF">NM686_016695</name>
</gene>
<dbReference type="InterPro" id="IPR017853">
    <property type="entry name" value="GH"/>
</dbReference>
<dbReference type="Gene3D" id="2.60.40.10">
    <property type="entry name" value="Immunoglobulins"/>
    <property type="match status" value="1"/>
</dbReference>
<evidence type="ECO:0000313" key="7">
    <source>
        <dbReference type="Proteomes" id="UP001162780"/>
    </source>
</evidence>
<evidence type="ECO:0000256" key="1">
    <source>
        <dbReference type="ARBA" id="ARBA00008061"/>
    </source>
</evidence>
<keyword evidence="7" id="KW-1185">Reference proteome</keyword>
<dbReference type="SUPFAM" id="SSF81296">
    <property type="entry name" value="E set domains"/>
    <property type="match status" value="1"/>
</dbReference>
<dbReference type="Pfam" id="PF21156">
    <property type="entry name" value="ISOA1-3_C"/>
    <property type="match status" value="1"/>
</dbReference>
<dbReference type="InterPro" id="IPR011837">
    <property type="entry name" value="Glycogen_debranch_GlgX"/>
</dbReference>
<dbReference type="Gene3D" id="2.60.40.1180">
    <property type="entry name" value="Golgi alpha-mannosidase II"/>
    <property type="match status" value="1"/>
</dbReference>
<dbReference type="Pfam" id="PF02922">
    <property type="entry name" value="CBM_48"/>
    <property type="match status" value="1"/>
</dbReference>
<dbReference type="SMART" id="SM00642">
    <property type="entry name" value="Aamy"/>
    <property type="match status" value="1"/>
</dbReference>
<dbReference type="CDD" id="cd11326">
    <property type="entry name" value="AmyAc_Glg_debranch"/>
    <property type="match status" value="1"/>
</dbReference>
<evidence type="ECO:0000256" key="4">
    <source>
        <dbReference type="ARBA" id="ARBA00023295"/>
    </source>
</evidence>
<dbReference type="InterPro" id="IPR004193">
    <property type="entry name" value="Glyco_hydro_13_N"/>
</dbReference>
<evidence type="ECO:0000256" key="3">
    <source>
        <dbReference type="ARBA" id="ARBA00022946"/>
    </source>
</evidence>
<dbReference type="RefSeq" id="WP_255188984.1">
    <property type="nucleotide sequence ID" value="NZ_CP113517.1"/>
</dbReference>
<dbReference type="InterPro" id="IPR006047">
    <property type="entry name" value="GH13_cat_dom"/>
</dbReference>
<proteinExistence type="inferred from homology"/>
<name>A0ABY7GFE4_9GAMM</name>
<evidence type="ECO:0000259" key="5">
    <source>
        <dbReference type="SMART" id="SM00642"/>
    </source>
</evidence>
<dbReference type="SUPFAM" id="SSF51445">
    <property type="entry name" value="(Trans)glycosidases"/>
    <property type="match status" value="1"/>
</dbReference>
<keyword evidence="4" id="KW-0326">Glycosidase</keyword>